<evidence type="ECO:0000313" key="1">
    <source>
        <dbReference type="EMBL" id="MBX36013.1"/>
    </source>
</evidence>
<name>A0A2P2N0L1_RHIMU</name>
<reference evidence="1" key="1">
    <citation type="submission" date="2018-02" db="EMBL/GenBank/DDBJ databases">
        <title>Rhizophora mucronata_Transcriptome.</title>
        <authorList>
            <person name="Meera S.P."/>
            <person name="Sreeshan A."/>
            <person name="Augustine A."/>
        </authorList>
    </citation>
    <scope>NUCLEOTIDE SEQUENCE</scope>
    <source>
        <tissue evidence="1">Leaf</tissue>
    </source>
</reference>
<organism evidence="1">
    <name type="scientific">Rhizophora mucronata</name>
    <name type="common">Asiatic mangrove</name>
    <dbReference type="NCBI Taxonomy" id="61149"/>
    <lineage>
        <taxon>Eukaryota</taxon>
        <taxon>Viridiplantae</taxon>
        <taxon>Streptophyta</taxon>
        <taxon>Embryophyta</taxon>
        <taxon>Tracheophyta</taxon>
        <taxon>Spermatophyta</taxon>
        <taxon>Magnoliopsida</taxon>
        <taxon>eudicotyledons</taxon>
        <taxon>Gunneridae</taxon>
        <taxon>Pentapetalae</taxon>
        <taxon>rosids</taxon>
        <taxon>fabids</taxon>
        <taxon>Malpighiales</taxon>
        <taxon>Rhizophoraceae</taxon>
        <taxon>Rhizophora</taxon>
    </lineage>
</organism>
<protein>
    <submittedName>
        <fullName evidence="1">Uncharacterized protein</fullName>
    </submittedName>
</protein>
<dbReference type="AlphaFoldDB" id="A0A2P2N0L1"/>
<accession>A0A2P2N0L1</accession>
<sequence length="53" mass="6002">MNGKIFIIVSIKGKDDMTFIKFYVHFYVLKTALSNCLCPKSGFVHLLGSCNMK</sequence>
<dbReference type="EMBL" id="GGEC01055529">
    <property type="protein sequence ID" value="MBX36013.1"/>
    <property type="molecule type" value="Transcribed_RNA"/>
</dbReference>
<proteinExistence type="predicted"/>